<proteinExistence type="predicted"/>
<name>Q0F1C5_9PROT</name>
<keyword evidence="2" id="KW-1185">Reference proteome</keyword>
<dbReference type="HOGENOM" id="CLU_2917202_0_0_0"/>
<reference evidence="1 2" key="1">
    <citation type="submission" date="2006-09" db="EMBL/GenBank/DDBJ databases">
        <authorList>
            <person name="Emerson D."/>
            <person name="Ferriera S."/>
            <person name="Johnson J."/>
            <person name="Kravitz S."/>
            <person name="Halpern A."/>
            <person name="Remington K."/>
            <person name="Beeson K."/>
            <person name="Tran B."/>
            <person name="Rogers Y.-H."/>
            <person name="Friedman R."/>
            <person name="Venter J.C."/>
        </authorList>
    </citation>
    <scope>NUCLEOTIDE SEQUENCE [LARGE SCALE GENOMIC DNA]</scope>
    <source>
        <strain evidence="1 2">PV-1</strain>
    </source>
</reference>
<comment type="caution">
    <text evidence="1">The sequence shown here is derived from an EMBL/GenBank/DDBJ whole genome shotgun (WGS) entry which is preliminary data.</text>
</comment>
<gene>
    <name evidence="1" type="ORF">SPV1_11056</name>
</gene>
<evidence type="ECO:0000313" key="2">
    <source>
        <dbReference type="Proteomes" id="UP000005297"/>
    </source>
</evidence>
<dbReference type="AlphaFoldDB" id="Q0F1C5"/>
<organism evidence="1 2">
    <name type="scientific">Mariprofundus ferrooxydans PV-1</name>
    <dbReference type="NCBI Taxonomy" id="314345"/>
    <lineage>
        <taxon>Bacteria</taxon>
        <taxon>Pseudomonadati</taxon>
        <taxon>Pseudomonadota</taxon>
        <taxon>Candidatius Mariprofundia</taxon>
        <taxon>Mariprofundales</taxon>
        <taxon>Mariprofundaceae</taxon>
        <taxon>Mariprofundus</taxon>
    </lineage>
</organism>
<protein>
    <submittedName>
        <fullName evidence="1">Uncharacterized protein</fullName>
    </submittedName>
</protein>
<dbReference type="InParanoid" id="Q0F1C5"/>
<accession>Q0F1C5</accession>
<evidence type="ECO:0000313" key="1">
    <source>
        <dbReference type="EMBL" id="EAU55266.1"/>
    </source>
</evidence>
<sequence length="61" mass="6561">MVTLSLLFFDFIFLAHHSGGMPDIKAGQARRLEIEGAAAVWALLLPGNEIVTAGATLRRPV</sequence>
<dbReference type="EMBL" id="AATS01000003">
    <property type="protein sequence ID" value="EAU55266.1"/>
    <property type="molecule type" value="Genomic_DNA"/>
</dbReference>
<dbReference type="Proteomes" id="UP000005297">
    <property type="component" value="Unassembled WGS sequence"/>
</dbReference>